<protein>
    <submittedName>
        <fullName evidence="2">Uncharacterized protein</fullName>
    </submittedName>
</protein>
<proteinExistence type="predicted"/>
<dbReference type="AlphaFoldDB" id="A0A5R8M960"/>
<comment type="caution">
    <text evidence="2">The sequence shown here is derived from an EMBL/GenBank/DDBJ whole genome shotgun (WGS) entry which is preliminary data.</text>
</comment>
<evidence type="ECO:0000256" key="1">
    <source>
        <dbReference type="SAM" id="MobiDB-lite"/>
    </source>
</evidence>
<evidence type="ECO:0000313" key="2">
    <source>
        <dbReference type="EMBL" id="TLF46098.1"/>
    </source>
</evidence>
<name>A0A5R8M960_9GAMM</name>
<reference evidence="2 3" key="1">
    <citation type="journal article" date="2007" name="Int. J. Syst. Evol. Microbiol.">
        <title>Halomonas saccharevitans sp. nov., Halomonas arcis sp. nov. and Halomonas subterranea sp. nov., halophilic bacteria isolated from hypersaline environments of China.</title>
        <authorList>
            <person name="Xu X.W."/>
            <person name="Wu Y.H."/>
            <person name="Zhou Z."/>
            <person name="Wang C.S."/>
            <person name="Zhou Y.G."/>
            <person name="Zhang H.B."/>
            <person name="Wang Y."/>
            <person name="Wu M."/>
        </authorList>
    </citation>
    <scope>NUCLEOTIDE SEQUENCE [LARGE SCALE GENOMIC DNA]</scope>
    <source>
        <strain evidence="2 3">TBZ3</strain>
    </source>
</reference>
<dbReference type="EMBL" id="VBUI01000033">
    <property type="protein sequence ID" value="TLF46098.1"/>
    <property type="molecule type" value="Genomic_DNA"/>
</dbReference>
<sequence length="109" mass="11886">MDRIDEERGSNGFEFFCFQYVTRQARGSLEPPRKIHRIIKTSVRDDHLTYGRKAAKRPSGQAAKRPSGQAAKRPSGQAAKRPSGQAAKLPSEVVPTTSAKARTPIGVAP</sequence>
<accession>A0A5R8M960</accession>
<gene>
    <name evidence="2" type="ORF">FEI13_16880</name>
</gene>
<evidence type="ECO:0000313" key="3">
    <source>
        <dbReference type="Proteomes" id="UP000306973"/>
    </source>
</evidence>
<keyword evidence="3" id="KW-1185">Reference proteome</keyword>
<organism evidence="2 3">
    <name type="scientific">Halomonas urmiana</name>
    <dbReference type="NCBI Taxonomy" id="490901"/>
    <lineage>
        <taxon>Bacteria</taxon>
        <taxon>Pseudomonadati</taxon>
        <taxon>Pseudomonadota</taxon>
        <taxon>Gammaproteobacteria</taxon>
        <taxon>Oceanospirillales</taxon>
        <taxon>Halomonadaceae</taxon>
        <taxon>Halomonas</taxon>
    </lineage>
</organism>
<dbReference type="Proteomes" id="UP000306973">
    <property type="component" value="Unassembled WGS sequence"/>
</dbReference>
<feature type="region of interest" description="Disordered" evidence="1">
    <location>
        <begin position="32"/>
        <end position="109"/>
    </location>
</feature>